<name>A0A087TKV6_STEMI</name>
<keyword evidence="2" id="KW-1185">Reference proteome</keyword>
<protein>
    <submittedName>
        <fullName evidence="1">Uncharacterized protein</fullName>
    </submittedName>
</protein>
<sequence>MTKVFLAVNHHKQIAGIDRKTQIPEYVRHEATPFDLWYMILQVINSDVIQLCVICLSFI</sequence>
<evidence type="ECO:0000313" key="1">
    <source>
        <dbReference type="EMBL" id="KFM65745.1"/>
    </source>
</evidence>
<accession>A0A087TKV6</accession>
<proteinExistence type="predicted"/>
<dbReference type="AlphaFoldDB" id="A0A087TKV6"/>
<dbReference type="Proteomes" id="UP000054359">
    <property type="component" value="Unassembled WGS sequence"/>
</dbReference>
<organism evidence="1 2">
    <name type="scientific">Stegodyphus mimosarum</name>
    <name type="common">African social velvet spider</name>
    <dbReference type="NCBI Taxonomy" id="407821"/>
    <lineage>
        <taxon>Eukaryota</taxon>
        <taxon>Metazoa</taxon>
        <taxon>Ecdysozoa</taxon>
        <taxon>Arthropoda</taxon>
        <taxon>Chelicerata</taxon>
        <taxon>Arachnida</taxon>
        <taxon>Araneae</taxon>
        <taxon>Araneomorphae</taxon>
        <taxon>Entelegynae</taxon>
        <taxon>Eresoidea</taxon>
        <taxon>Eresidae</taxon>
        <taxon>Stegodyphus</taxon>
    </lineage>
</organism>
<evidence type="ECO:0000313" key="2">
    <source>
        <dbReference type="Proteomes" id="UP000054359"/>
    </source>
</evidence>
<dbReference type="EMBL" id="KK115687">
    <property type="protein sequence ID" value="KFM65745.1"/>
    <property type="molecule type" value="Genomic_DNA"/>
</dbReference>
<gene>
    <name evidence="1" type="ORF">X975_11292</name>
</gene>
<reference evidence="1 2" key="1">
    <citation type="submission" date="2013-11" db="EMBL/GenBank/DDBJ databases">
        <title>Genome sequencing of Stegodyphus mimosarum.</title>
        <authorList>
            <person name="Bechsgaard J."/>
        </authorList>
    </citation>
    <scope>NUCLEOTIDE SEQUENCE [LARGE SCALE GENOMIC DNA]</scope>
</reference>
<feature type="non-terminal residue" evidence="1">
    <location>
        <position position="59"/>
    </location>
</feature>